<evidence type="ECO:0000256" key="1">
    <source>
        <dbReference type="SAM" id="MobiDB-lite"/>
    </source>
</evidence>
<feature type="signal peptide" evidence="2">
    <location>
        <begin position="1"/>
        <end position="22"/>
    </location>
</feature>
<dbReference type="PROSITE" id="PS51272">
    <property type="entry name" value="SLH"/>
    <property type="match status" value="2"/>
</dbReference>
<protein>
    <recommendedName>
        <fullName evidence="3">SLH domain-containing protein</fullName>
    </recommendedName>
</protein>
<evidence type="ECO:0000256" key="2">
    <source>
        <dbReference type="SAM" id="SignalP"/>
    </source>
</evidence>
<keyword evidence="5" id="KW-1185">Reference proteome</keyword>
<name>A0ABU1J021_9BACL</name>
<feature type="domain" description="SLH" evidence="3">
    <location>
        <begin position="23"/>
        <end position="86"/>
    </location>
</feature>
<evidence type="ECO:0000259" key="3">
    <source>
        <dbReference type="PROSITE" id="PS51272"/>
    </source>
</evidence>
<dbReference type="InterPro" id="IPR001119">
    <property type="entry name" value="SLH_dom"/>
</dbReference>
<feature type="chain" id="PRO_5047414759" description="SLH domain-containing protein" evidence="2">
    <location>
        <begin position="23"/>
        <end position="237"/>
    </location>
</feature>
<organism evidence="4 5">
    <name type="scientific">Paenibacillus hunanensis</name>
    <dbReference type="NCBI Taxonomy" id="539262"/>
    <lineage>
        <taxon>Bacteria</taxon>
        <taxon>Bacillati</taxon>
        <taxon>Bacillota</taxon>
        <taxon>Bacilli</taxon>
        <taxon>Bacillales</taxon>
        <taxon>Paenibacillaceae</taxon>
        <taxon>Paenibacillus</taxon>
    </lineage>
</organism>
<comment type="caution">
    <text evidence="4">The sequence shown here is derived from an EMBL/GenBank/DDBJ whole genome shotgun (WGS) entry which is preliminary data.</text>
</comment>
<feature type="region of interest" description="Disordered" evidence="1">
    <location>
        <begin position="217"/>
        <end position="237"/>
    </location>
</feature>
<accession>A0ABU1J021</accession>
<feature type="domain" description="SLH" evidence="3">
    <location>
        <begin position="154"/>
        <end position="217"/>
    </location>
</feature>
<dbReference type="Pfam" id="PF00395">
    <property type="entry name" value="SLH"/>
    <property type="match status" value="2"/>
</dbReference>
<evidence type="ECO:0000313" key="4">
    <source>
        <dbReference type="EMBL" id="MDR6244312.1"/>
    </source>
</evidence>
<sequence>MKYKWASLAVASVLTLSIGVNALAASQFSDIAKVDGKEKIESLQERGFISGVTATQFKPEQTLSTAQGVQMLVKSFQLSLAEFQFIKAPQASDSYTKVKDGVWYSDAFIIATLNGIDVPREVDPAAKLTREQFTNYLMEAMQKAGNLPMFKIDPVAIADESKITADYQGAIQRSLALKVNALDSSGKFNPKESITRAEAAVMIYNALDYLQKHPELTNQAQNSGGMFEPSDSTGESK</sequence>
<dbReference type="EMBL" id="JAVDQH010000007">
    <property type="protein sequence ID" value="MDR6244312.1"/>
    <property type="molecule type" value="Genomic_DNA"/>
</dbReference>
<dbReference type="RefSeq" id="WP_308422646.1">
    <property type="nucleotide sequence ID" value="NZ_BMMB01000006.1"/>
</dbReference>
<reference evidence="4 5" key="1">
    <citation type="submission" date="2023-07" db="EMBL/GenBank/DDBJ databases">
        <title>Genomic Encyclopedia of Type Strains, Phase IV (KMG-IV): sequencing the most valuable type-strain genomes for metagenomic binning, comparative biology and taxonomic classification.</title>
        <authorList>
            <person name="Goeker M."/>
        </authorList>
    </citation>
    <scope>NUCLEOTIDE SEQUENCE [LARGE SCALE GENOMIC DNA]</scope>
    <source>
        <strain evidence="4 5">DSM 22170</strain>
    </source>
</reference>
<gene>
    <name evidence="4" type="ORF">JOC58_002205</name>
</gene>
<dbReference type="Proteomes" id="UP001185028">
    <property type="component" value="Unassembled WGS sequence"/>
</dbReference>
<keyword evidence="2" id="KW-0732">Signal</keyword>
<evidence type="ECO:0000313" key="5">
    <source>
        <dbReference type="Proteomes" id="UP001185028"/>
    </source>
</evidence>
<proteinExistence type="predicted"/>